<evidence type="ECO:0000256" key="1">
    <source>
        <dbReference type="SAM" id="Phobius"/>
    </source>
</evidence>
<keyword evidence="1" id="KW-1133">Transmembrane helix</keyword>
<keyword evidence="1" id="KW-0812">Transmembrane</keyword>
<reference evidence="3" key="1">
    <citation type="submission" date="2022-11" db="UniProtKB">
        <authorList>
            <consortium name="WormBaseParasite"/>
        </authorList>
    </citation>
    <scope>IDENTIFICATION</scope>
</reference>
<protein>
    <submittedName>
        <fullName evidence="3">Uncharacterized protein</fullName>
    </submittedName>
</protein>
<keyword evidence="1" id="KW-0472">Membrane</keyword>
<feature type="transmembrane region" description="Helical" evidence="1">
    <location>
        <begin position="174"/>
        <end position="199"/>
    </location>
</feature>
<proteinExistence type="predicted"/>
<dbReference type="Proteomes" id="UP000887577">
    <property type="component" value="Unplaced"/>
</dbReference>
<keyword evidence="2" id="KW-1185">Reference proteome</keyword>
<feature type="transmembrane region" description="Helical" evidence="1">
    <location>
        <begin position="144"/>
        <end position="167"/>
    </location>
</feature>
<evidence type="ECO:0000313" key="2">
    <source>
        <dbReference type="Proteomes" id="UP000887577"/>
    </source>
</evidence>
<feature type="transmembrane region" description="Helical" evidence="1">
    <location>
        <begin position="100"/>
        <end position="124"/>
    </location>
</feature>
<organism evidence="2 3">
    <name type="scientific">Panagrolaimus superbus</name>
    <dbReference type="NCBI Taxonomy" id="310955"/>
    <lineage>
        <taxon>Eukaryota</taxon>
        <taxon>Metazoa</taxon>
        <taxon>Ecdysozoa</taxon>
        <taxon>Nematoda</taxon>
        <taxon>Chromadorea</taxon>
        <taxon>Rhabditida</taxon>
        <taxon>Tylenchina</taxon>
        <taxon>Panagrolaimomorpha</taxon>
        <taxon>Panagrolaimoidea</taxon>
        <taxon>Panagrolaimidae</taxon>
        <taxon>Panagrolaimus</taxon>
    </lineage>
</organism>
<sequence length="248" mass="26105">MQKDSIFAVQDVVEADKDFVDHKIVAMSDDLLMTKMNSQTLKEYVVTYLKILQQEIVNCCIRVEDLAESLNVVADVDVVVVGDKLDYLVKLAAITSEVDFHIAVVDVAVVVVDVVVAVVDIGVVDGVAVAVDVVVAVDVDVADGVAVVVAAAVAVVVVDVAAAVVVVGVAVEVVVAAAAVVVVVAAAVVVGAGVVVVVVDAVDVVVVVVVQLLERENAENFVVVEMQHHFDYGYDDIVVRHVEQDDLR</sequence>
<accession>A0A914YSI6</accession>
<dbReference type="WBParaSite" id="PSU_v2.g2037.t1">
    <property type="protein sequence ID" value="PSU_v2.g2037.t1"/>
    <property type="gene ID" value="PSU_v2.g2037"/>
</dbReference>
<name>A0A914YSI6_9BILA</name>
<dbReference type="AlphaFoldDB" id="A0A914YSI6"/>
<evidence type="ECO:0000313" key="3">
    <source>
        <dbReference type="WBParaSite" id="PSU_v2.g2037.t1"/>
    </source>
</evidence>